<evidence type="ECO:0000259" key="2">
    <source>
        <dbReference type="Pfam" id="PF05970"/>
    </source>
</evidence>
<dbReference type="Pfam" id="PF05970">
    <property type="entry name" value="PIF1"/>
    <property type="match status" value="1"/>
</dbReference>
<evidence type="ECO:0000313" key="4">
    <source>
        <dbReference type="Proteomes" id="UP000504610"/>
    </source>
</evidence>
<dbReference type="GO" id="GO:0006281">
    <property type="term" value="P:DNA repair"/>
    <property type="evidence" value="ECO:0007669"/>
    <property type="project" value="UniProtKB-KW"/>
</dbReference>
<dbReference type="Pfam" id="PF21530">
    <property type="entry name" value="Pif1_2B_dom"/>
    <property type="match status" value="1"/>
</dbReference>
<comment type="catalytic activity">
    <reaction evidence="1">
        <text>ATP + H2O = ADP + phosphate + H(+)</text>
        <dbReference type="Rhea" id="RHEA:13065"/>
        <dbReference type="ChEBI" id="CHEBI:15377"/>
        <dbReference type="ChEBI" id="CHEBI:15378"/>
        <dbReference type="ChEBI" id="CHEBI:30616"/>
        <dbReference type="ChEBI" id="CHEBI:43474"/>
        <dbReference type="ChEBI" id="CHEBI:456216"/>
        <dbReference type="EC" id="5.6.2.3"/>
    </reaction>
</comment>
<dbReference type="InterPro" id="IPR027417">
    <property type="entry name" value="P-loop_NTPase"/>
</dbReference>
<dbReference type="GO" id="GO:0005524">
    <property type="term" value="F:ATP binding"/>
    <property type="evidence" value="ECO:0007669"/>
    <property type="project" value="UniProtKB-KW"/>
</dbReference>
<dbReference type="GeneID" id="108839360"/>
<organism evidence="4 5">
    <name type="scientific">Raphanus sativus</name>
    <name type="common">Radish</name>
    <name type="synonym">Raphanus raphanistrum var. sativus</name>
    <dbReference type="NCBI Taxonomy" id="3726"/>
    <lineage>
        <taxon>Eukaryota</taxon>
        <taxon>Viridiplantae</taxon>
        <taxon>Streptophyta</taxon>
        <taxon>Embryophyta</taxon>
        <taxon>Tracheophyta</taxon>
        <taxon>Spermatophyta</taxon>
        <taxon>Magnoliopsida</taxon>
        <taxon>eudicotyledons</taxon>
        <taxon>Gunneridae</taxon>
        <taxon>Pentapetalae</taxon>
        <taxon>rosids</taxon>
        <taxon>malvids</taxon>
        <taxon>Brassicales</taxon>
        <taxon>Brassicaceae</taxon>
        <taxon>Brassiceae</taxon>
        <taxon>Raphanus</taxon>
    </lineage>
</organism>
<dbReference type="Gene3D" id="3.40.50.300">
    <property type="entry name" value="P-loop containing nucleotide triphosphate hydrolases"/>
    <property type="match status" value="1"/>
</dbReference>
<dbReference type="GO" id="GO:0016787">
    <property type="term" value="F:hydrolase activity"/>
    <property type="evidence" value="ECO:0007669"/>
    <property type="project" value="UniProtKB-KW"/>
</dbReference>
<keyword evidence="1" id="KW-0234">DNA repair</keyword>
<dbReference type="PANTHER" id="PTHR10492:SF101">
    <property type="entry name" value="ATP-DEPENDENT DNA HELICASE"/>
    <property type="match status" value="1"/>
</dbReference>
<feature type="domain" description="DNA helicase Pif1-like 2B" evidence="3">
    <location>
        <begin position="827"/>
        <end position="873"/>
    </location>
</feature>
<dbReference type="GO" id="GO:0000723">
    <property type="term" value="P:telomere maintenance"/>
    <property type="evidence" value="ECO:0007669"/>
    <property type="project" value="InterPro"/>
</dbReference>
<dbReference type="InterPro" id="IPR049163">
    <property type="entry name" value="Pif1-like_2B_dom"/>
</dbReference>
<evidence type="ECO:0000256" key="1">
    <source>
        <dbReference type="RuleBase" id="RU363044"/>
    </source>
</evidence>
<gene>
    <name evidence="5" type="primary">LOC108839360</name>
</gene>
<keyword evidence="1" id="KW-0547">Nucleotide-binding</keyword>
<reference evidence="4" key="1">
    <citation type="journal article" date="2019" name="Database">
        <title>The radish genome database (RadishGD): an integrated information resource for radish genomics.</title>
        <authorList>
            <person name="Yu H.J."/>
            <person name="Baek S."/>
            <person name="Lee Y.J."/>
            <person name="Cho A."/>
            <person name="Mun J.H."/>
        </authorList>
    </citation>
    <scope>NUCLEOTIDE SEQUENCE [LARGE SCALE GENOMIC DNA]</scope>
    <source>
        <strain evidence="4">cv. WK10039</strain>
    </source>
</reference>
<dbReference type="GO" id="GO:0006310">
    <property type="term" value="P:DNA recombination"/>
    <property type="evidence" value="ECO:0007669"/>
    <property type="project" value="UniProtKB-KW"/>
</dbReference>
<dbReference type="CDD" id="cd18809">
    <property type="entry name" value="SF1_C_RecD"/>
    <property type="match status" value="1"/>
</dbReference>
<dbReference type="SUPFAM" id="SSF52540">
    <property type="entry name" value="P-loop containing nucleoside triphosphate hydrolases"/>
    <property type="match status" value="2"/>
</dbReference>
<keyword evidence="4" id="KW-1185">Reference proteome</keyword>
<dbReference type="GO" id="GO:0043139">
    <property type="term" value="F:5'-3' DNA helicase activity"/>
    <property type="evidence" value="ECO:0007669"/>
    <property type="project" value="UniProtKB-EC"/>
</dbReference>
<dbReference type="Proteomes" id="UP000504610">
    <property type="component" value="Chromosome 2"/>
</dbReference>
<keyword evidence="1" id="KW-0233">DNA recombination</keyword>
<keyword evidence="1" id="KW-0378">Hydrolase</keyword>
<protein>
    <recommendedName>
        <fullName evidence="1">ATP-dependent DNA helicase</fullName>
        <ecNumber evidence="1">5.6.2.3</ecNumber>
    </recommendedName>
</protein>
<evidence type="ECO:0000313" key="5">
    <source>
        <dbReference type="RefSeq" id="XP_018467638.2"/>
    </source>
</evidence>
<reference evidence="5" key="2">
    <citation type="submission" date="2025-08" db="UniProtKB">
        <authorList>
            <consortium name="RefSeq"/>
        </authorList>
    </citation>
    <scope>IDENTIFICATION</scope>
    <source>
        <tissue evidence="5">Leaf</tissue>
    </source>
</reference>
<dbReference type="RefSeq" id="XP_018467638.2">
    <property type="nucleotide sequence ID" value="XM_018612136.2"/>
</dbReference>
<name>A0A6J0M6R0_RAPSA</name>
<keyword evidence="1" id="KW-0067">ATP-binding</keyword>
<dbReference type="KEGG" id="rsz:108839360"/>
<dbReference type="OrthoDB" id="1426041at2759"/>
<dbReference type="FunFam" id="3.40.50.300:FF:002884">
    <property type="entry name" value="ATP-dependent DNA helicase"/>
    <property type="match status" value="1"/>
</dbReference>
<keyword evidence="1" id="KW-0227">DNA damage</keyword>
<dbReference type="AlphaFoldDB" id="A0A6J0M6R0"/>
<dbReference type="PANTHER" id="PTHR10492">
    <property type="match status" value="1"/>
</dbReference>
<proteinExistence type="inferred from homology"/>
<comment type="cofactor">
    <cofactor evidence="1">
        <name>Mg(2+)</name>
        <dbReference type="ChEBI" id="CHEBI:18420"/>
    </cofactor>
</comment>
<sequence length="995" mass="112640">MYTIEFQKRGLPHAHILLFLHPTSKLPSTDDIDRIISAEIPNKEEEPELFDVVKDMMIHGPCGAANMNSPCMENGVCSKGYPKSFSEQTTVNSEGFPIYKRREQPGCFVEKNGVKCDNRHVIPYNKKLSLRYRAHINVEWCNQAGSIKYLFKYINKGVDRVTVAVEPPAHIVESMLASGDVNLEGNVETNVDGSVPTNVDGSIDGGNVEKKKNEIKDFFDCRYVSACEGSWRIFKFPIHYRSVSVEKLIFHLPGKQKIIFRGKDKMQAVVSRKLIENTMFLAWFELNKVDALARTLTYAQIPNFFTYNKKQKKWIRRKRGFSIGRINYAPRIQEDAYYLRVLLNIVKGPTSYDDIKTYKGVLYPGYKEACSARGLLDDDQEYIEDILRRSLFSTGRELREIFVIMLLSNTLTAPEDVWEKTWEHLSEDIEYNRRIHFNRPGLLLSDADKKKYALQEIDSILKRNGTCLARFDKMPKVAKTRRQDSNVLILDERNYSREELLETLERDIPKMTDEQKKIYDEILTAVNEEKGGMFFVYGFGGTGKTFLWKLLSAAIRCRGDLVLNVASSGIASLLLQGGRTAHSRFGIPLNPDEFSSCTMTPGSDQANLVKEASLIIWDEAPMMSKYCFEALDRSLSDIIGKDKNNPFGGKVVVLGGDLRQVLPVINGACRAEIVLASLNSSYLWEHCRVLQLTKNMRLLSGSLAPEEAADLREFSQWILDIGDGKINEPNDGEAEIKIPEEFLILDSEEPIKAISKAVYGDTLSLQELKDPKFFQQRAIMCPTNEDVNTINNYMLDKLEGEEKIYFSADSIDPLDTSSVNNEALDADFLNSVKVSGLPNHSLRLKVGCPVMVLRNIQPTAGLMNGTRLQITELMDFMVGAKIITGEKVGETVYIPRLLISPSDTRLPFKMRRRQLPLAVAFAMTINKSQGQSLSEVGLFLPRPVFSHGQLYVAVSRVTSKKGLKILIVGKDGKPQRKTMNVVFKQIFRDLEFKRA</sequence>
<comment type="similarity">
    <text evidence="1">Belongs to the helicase family.</text>
</comment>
<accession>A0A6J0M6R0</accession>
<dbReference type="EC" id="5.6.2.3" evidence="1"/>
<dbReference type="InterPro" id="IPR010285">
    <property type="entry name" value="DNA_helicase_pif1-like_DEAD"/>
</dbReference>
<feature type="domain" description="DNA helicase Pif1-like DEAD-box helicase" evidence="2">
    <location>
        <begin position="511"/>
        <end position="731"/>
    </location>
</feature>
<keyword evidence="1" id="KW-0347">Helicase</keyword>
<evidence type="ECO:0000259" key="3">
    <source>
        <dbReference type="Pfam" id="PF21530"/>
    </source>
</evidence>